<accession>X0W1C6</accession>
<name>X0W1C6_9ZZZZ</name>
<reference evidence="1" key="1">
    <citation type="journal article" date="2014" name="Front. Microbiol.">
        <title>High frequency of phylogenetically diverse reductive dehalogenase-homologous genes in deep subseafloor sedimentary metagenomes.</title>
        <authorList>
            <person name="Kawai M."/>
            <person name="Futagami T."/>
            <person name="Toyoda A."/>
            <person name="Takaki Y."/>
            <person name="Nishi S."/>
            <person name="Hori S."/>
            <person name="Arai W."/>
            <person name="Tsubouchi T."/>
            <person name="Morono Y."/>
            <person name="Uchiyama I."/>
            <person name="Ito T."/>
            <person name="Fujiyama A."/>
            <person name="Inagaki F."/>
            <person name="Takami H."/>
        </authorList>
    </citation>
    <scope>NUCLEOTIDE SEQUENCE</scope>
    <source>
        <strain evidence="1">Expedition CK06-06</strain>
    </source>
</reference>
<proteinExistence type="predicted"/>
<evidence type="ECO:0000313" key="1">
    <source>
        <dbReference type="EMBL" id="GAG06516.1"/>
    </source>
</evidence>
<organism evidence="1">
    <name type="scientific">marine sediment metagenome</name>
    <dbReference type="NCBI Taxonomy" id="412755"/>
    <lineage>
        <taxon>unclassified sequences</taxon>
        <taxon>metagenomes</taxon>
        <taxon>ecological metagenomes</taxon>
    </lineage>
</organism>
<gene>
    <name evidence="1" type="ORF">S01H1_38623</name>
</gene>
<sequence>MDKKMRKSWLFLRGDWDHRTQKSIDDDDDMWIQLFAEMLEENDSGNIYFRGSSRSAIEYDKRCDITTGWFRGGLLGKKVKQIVFVRGGFPWQSDIMKKFPNAYKI</sequence>
<protein>
    <submittedName>
        <fullName evidence="1">Uncharacterized protein</fullName>
    </submittedName>
</protein>
<dbReference type="EMBL" id="BARS01024322">
    <property type="protein sequence ID" value="GAG06516.1"/>
    <property type="molecule type" value="Genomic_DNA"/>
</dbReference>
<comment type="caution">
    <text evidence="1">The sequence shown here is derived from an EMBL/GenBank/DDBJ whole genome shotgun (WGS) entry which is preliminary data.</text>
</comment>
<feature type="non-terminal residue" evidence="1">
    <location>
        <position position="105"/>
    </location>
</feature>
<dbReference type="AlphaFoldDB" id="X0W1C6"/>